<comment type="caution">
    <text evidence="2">The sequence shown here is derived from an EMBL/GenBank/DDBJ whole genome shotgun (WGS) entry which is preliminary data.</text>
</comment>
<reference evidence="2" key="1">
    <citation type="journal article" date="2022" name="bioRxiv">
        <title>Sequencing and chromosome-scale assembly of the giantPleurodeles waltlgenome.</title>
        <authorList>
            <person name="Brown T."/>
            <person name="Elewa A."/>
            <person name="Iarovenko S."/>
            <person name="Subramanian E."/>
            <person name="Araus A.J."/>
            <person name="Petzold A."/>
            <person name="Susuki M."/>
            <person name="Suzuki K.-i.T."/>
            <person name="Hayashi T."/>
            <person name="Toyoda A."/>
            <person name="Oliveira C."/>
            <person name="Osipova E."/>
            <person name="Leigh N.D."/>
            <person name="Simon A."/>
            <person name="Yun M.H."/>
        </authorList>
    </citation>
    <scope>NUCLEOTIDE SEQUENCE</scope>
    <source>
        <strain evidence="2">20211129_DDA</strain>
        <tissue evidence="2">Liver</tissue>
    </source>
</reference>
<organism evidence="2 3">
    <name type="scientific">Pleurodeles waltl</name>
    <name type="common">Iberian ribbed newt</name>
    <dbReference type="NCBI Taxonomy" id="8319"/>
    <lineage>
        <taxon>Eukaryota</taxon>
        <taxon>Metazoa</taxon>
        <taxon>Chordata</taxon>
        <taxon>Craniata</taxon>
        <taxon>Vertebrata</taxon>
        <taxon>Euteleostomi</taxon>
        <taxon>Amphibia</taxon>
        <taxon>Batrachia</taxon>
        <taxon>Caudata</taxon>
        <taxon>Salamandroidea</taxon>
        <taxon>Salamandridae</taxon>
        <taxon>Pleurodelinae</taxon>
        <taxon>Pleurodeles</taxon>
    </lineage>
</organism>
<feature type="compositionally biased region" description="Basic and acidic residues" evidence="1">
    <location>
        <begin position="31"/>
        <end position="61"/>
    </location>
</feature>
<dbReference type="Proteomes" id="UP001066276">
    <property type="component" value="Chromosome 1_2"/>
</dbReference>
<protein>
    <submittedName>
        <fullName evidence="2">Uncharacterized protein</fullName>
    </submittedName>
</protein>
<feature type="region of interest" description="Disordered" evidence="1">
    <location>
        <begin position="1"/>
        <end position="155"/>
    </location>
</feature>
<name>A0AAV7VY33_PLEWA</name>
<gene>
    <name evidence="2" type="ORF">NDU88_000831</name>
</gene>
<evidence type="ECO:0000313" key="3">
    <source>
        <dbReference type="Proteomes" id="UP001066276"/>
    </source>
</evidence>
<evidence type="ECO:0000313" key="2">
    <source>
        <dbReference type="EMBL" id="KAJ1205396.1"/>
    </source>
</evidence>
<accession>A0AAV7VY33</accession>
<dbReference type="EMBL" id="JANPWB010000002">
    <property type="protein sequence ID" value="KAJ1205396.1"/>
    <property type="molecule type" value="Genomic_DNA"/>
</dbReference>
<feature type="compositionally biased region" description="Basic and acidic residues" evidence="1">
    <location>
        <begin position="144"/>
        <end position="155"/>
    </location>
</feature>
<evidence type="ECO:0000256" key="1">
    <source>
        <dbReference type="SAM" id="MobiDB-lite"/>
    </source>
</evidence>
<proteinExistence type="predicted"/>
<keyword evidence="3" id="KW-1185">Reference proteome</keyword>
<feature type="compositionally biased region" description="Basic and acidic residues" evidence="1">
    <location>
        <begin position="74"/>
        <end position="92"/>
    </location>
</feature>
<sequence>MLRGCGGYLRTRQLQPGQRKQKSPYRGLSSSKDRVPRNASDRKRRDPRREDTPRELLKGVDRSLCGRQPCPNQRRGEDRGYDPRARQTDGRGRGTRTGWPGRPRKVVVDLATRRLRGPISDRSVAQRGALVPRDKQPHPQGQRRKSDGDPRGHGE</sequence>
<dbReference type="AlphaFoldDB" id="A0AAV7VY33"/>